<organism evidence="2 3">
    <name type="scientific">Candidatus Blackburnbacteria bacterium RIFCSPHIGHO2_02_FULL_44_20</name>
    <dbReference type="NCBI Taxonomy" id="1797516"/>
    <lineage>
        <taxon>Bacteria</taxon>
        <taxon>Candidatus Blackburniibacteriota</taxon>
    </lineage>
</organism>
<accession>A0A1G1V706</accession>
<gene>
    <name evidence="2" type="ORF">A3D26_04235</name>
</gene>
<keyword evidence="1" id="KW-0812">Transmembrane</keyword>
<dbReference type="AlphaFoldDB" id="A0A1G1V706"/>
<sequence length="176" mass="20606">MNLKKLKLNKSNILGLKKVFLFIVLGSLALYLLPLGFSLNLITPWAEYRDETLGISFQYPPSWPETKSYFLVDNTYNLVVGRVMPFLITFSKPTENYIRKFPENDYTKEQTVNINGIDLTFYRKKLANPNRFVGTFVSQKPPLEIAIDTKTYDYSIWDQKRHDQIVRRLIFSVKPL</sequence>
<name>A0A1G1V706_9BACT</name>
<proteinExistence type="predicted"/>
<dbReference type="Proteomes" id="UP000178319">
    <property type="component" value="Unassembled WGS sequence"/>
</dbReference>
<comment type="caution">
    <text evidence="2">The sequence shown here is derived from an EMBL/GenBank/DDBJ whole genome shotgun (WGS) entry which is preliminary data.</text>
</comment>
<evidence type="ECO:0000256" key="1">
    <source>
        <dbReference type="SAM" id="Phobius"/>
    </source>
</evidence>
<reference evidence="2 3" key="1">
    <citation type="journal article" date="2016" name="Nat. Commun.">
        <title>Thousands of microbial genomes shed light on interconnected biogeochemical processes in an aquifer system.</title>
        <authorList>
            <person name="Anantharaman K."/>
            <person name="Brown C.T."/>
            <person name="Hug L.A."/>
            <person name="Sharon I."/>
            <person name="Castelle C.J."/>
            <person name="Probst A.J."/>
            <person name="Thomas B.C."/>
            <person name="Singh A."/>
            <person name="Wilkins M.J."/>
            <person name="Karaoz U."/>
            <person name="Brodie E.L."/>
            <person name="Williams K.H."/>
            <person name="Hubbard S.S."/>
            <person name="Banfield J.F."/>
        </authorList>
    </citation>
    <scope>NUCLEOTIDE SEQUENCE [LARGE SCALE GENOMIC DNA]</scope>
</reference>
<feature type="transmembrane region" description="Helical" evidence="1">
    <location>
        <begin position="20"/>
        <end position="42"/>
    </location>
</feature>
<dbReference type="STRING" id="1797516.A3D26_04235"/>
<protein>
    <submittedName>
        <fullName evidence="2">Uncharacterized protein</fullName>
    </submittedName>
</protein>
<dbReference type="EMBL" id="MHBZ01000021">
    <property type="protein sequence ID" value="OGY11219.1"/>
    <property type="molecule type" value="Genomic_DNA"/>
</dbReference>
<evidence type="ECO:0000313" key="2">
    <source>
        <dbReference type="EMBL" id="OGY11219.1"/>
    </source>
</evidence>
<keyword evidence="1" id="KW-0472">Membrane</keyword>
<evidence type="ECO:0000313" key="3">
    <source>
        <dbReference type="Proteomes" id="UP000178319"/>
    </source>
</evidence>
<keyword evidence="1" id="KW-1133">Transmembrane helix</keyword>